<keyword evidence="4" id="KW-0813">Transport</keyword>
<evidence type="ECO:0000256" key="9">
    <source>
        <dbReference type="ARBA" id="ARBA00023065"/>
    </source>
</evidence>
<dbReference type="InterPro" id="IPR035921">
    <property type="entry name" value="F/V-ATP_Csub_sf"/>
</dbReference>
<comment type="caution">
    <text evidence="15">The sequence shown here is derived from an EMBL/GenBank/DDBJ whole genome shotgun (WGS) entry which is preliminary data.</text>
</comment>
<dbReference type="FunFam" id="1.20.20.10:FF:000008">
    <property type="entry name" value="ATPase subunit 9 homolog"/>
    <property type="match status" value="1"/>
</dbReference>
<dbReference type="GO" id="GO:0015986">
    <property type="term" value="P:proton motive force-driven ATP synthesis"/>
    <property type="evidence" value="ECO:0007669"/>
    <property type="project" value="InterPro"/>
</dbReference>
<feature type="domain" description="V-ATPase proteolipid subunit C-like" evidence="14">
    <location>
        <begin position="210"/>
        <end position="271"/>
    </location>
</feature>
<dbReference type="InterPro" id="IPR002379">
    <property type="entry name" value="ATPase_proteolipid_c-like_dom"/>
</dbReference>
<keyword evidence="5" id="KW-0138">CF(0)</keyword>
<evidence type="ECO:0000256" key="7">
    <source>
        <dbReference type="ARBA" id="ARBA00022781"/>
    </source>
</evidence>
<feature type="transmembrane region" description="Helical" evidence="13">
    <location>
        <begin position="246"/>
        <end position="273"/>
    </location>
</feature>
<dbReference type="Gene3D" id="1.20.20.10">
    <property type="entry name" value="F1F0 ATP synthase subunit C"/>
    <property type="match status" value="1"/>
</dbReference>
<keyword evidence="10" id="KW-0446">Lipid-binding</keyword>
<feature type="region of interest" description="Disordered" evidence="12">
    <location>
        <begin position="1"/>
        <end position="23"/>
    </location>
</feature>
<accession>V5C0N4</accession>
<dbReference type="EMBL" id="AYLP01000005">
    <property type="protein sequence ID" value="ESS70373.1"/>
    <property type="molecule type" value="Genomic_DNA"/>
</dbReference>
<comment type="subcellular location">
    <subcellularLocation>
        <location evidence="1">Membrane</location>
        <topology evidence="1">Multi-pass membrane protein</topology>
    </subcellularLocation>
    <subcellularLocation>
        <location evidence="2">Mitochondrion</location>
    </subcellularLocation>
</comment>
<dbReference type="SMR" id="V5C0N4"/>
<dbReference type="PRINTS" id="PR00124">
    <property type="entry name" value="ATPASEC"/>
</dbReference>
<proteinExistence type="inferred from homology"/>
<dbReference type="InterPro" id="IPR038662">
    <property type="entry name" value="ATP_synth_F0_csu_sf"/>
</dbReference>
<dbReference type="AlphaFoldDB" id="V5C0N4"/>
<evidence type="ECO:0000256" key="11">
    <source>
        <dbReference type="ARBA" id="ARBA00023136"/>
    </source>
</evidence>
<keyword evidence="8 13" id="KW-1133">Transmembrane helix</keyword>
<dbReference type="GO" id="GO:0033177">
    <property type="term" value="C:proton-transporting two-sector ATPase complex, proton-transporting domain"/>
    <property type="evidence" value="ECO:0007669"/>
    <property type="project" value="InterPro"/>
</dbReference>
<evidence type="ECO:0000256" key="4">
    <source>
        <dbReference type="ARBA" id="ARBA00022448"/>
    </source>
</evidence>
<dbReference type="GO" id="GO:0045259">
    <property type="term" value="C:proton-transporting ATP synthase complex"/>
    <property type="evidence" value="ECO:0007669"/>
    <property type="project" value="UniProtKB-KW"/>
</dbReference>
<dbReference type="PANTHER" id="PTHR10031">
    <property type="entry name" value="ATP SYNTHASE LIPID-BINDING PROTEIN, MITOCHONDRIAL"/>
    <property type="match status" value="1"/>
</dbReference>
<name>V5C0N4_TRYCR</name>
<feature type="transmembrane region" description="Helical" evidence="13">
    <location>
        <begin position="104"/>
        <end position="123"/>
    </location>
</feature>
<dbReference type="Pfam" id="PF00137">
    <property type="entry name" value="ATP-synt_C"/>
    <property type="match status" value="1"/>
</dbReference>
<evidence type="ECO:0000313" key="15">
    <source>
        <dbReference type="EMBL" id="ESS70373.1"/>
    </source>
</evidence>
<feature type="compositionally biased region" description="Basic residues" evidence="12">
    <location>
        <begin position="14"/>
        <end position="23"/>
    </location>
</feature>
<protein>
    <recommendedName>
        <fullName evidence="14">V-ATPase proteolipid subunit C-like domain-containing protein</fullName>
    </recommendedName>
</protein>
<evidence type="ECO:0000256" key="10">
    <source>
        <dbReference type="ARBA" id="ARBA00023121"/>
    </source>
</evidence>
<evidence type="ECO:0000256" key="5">
    <source>
        <dbReference type="ARBA" id="ARBA00022547"/>
    </source>
</evidence>
<evidence type="ECO:0000256" key="1">
    <source>
        <dbReference type="ARBA" id="ARBA00004141"/>
    </source>
</evidence>
<keyword evidence="6 13" id="KW-0812">Transmembrane</keyword>
<keyword evidence="9" id="KW-0406">Ion transport</keyword>
<comment type="similarity">
    <text evidence="3">Belongs to the ATPase C chain family.</text>
</comment>
<dbReference type="OrthoDB" id="251480at2759"/>
<evidence type="ECO:0000256" key="8">
    <source>
        <dbReference type="ARBA" id="ARBA00022989"/>
    </source>
</evidence>
<dbReference type="InterPro" id="IPR020537">
    <property type="entry name" value="ATP_synth_F0_csu_DDCD_BS"/>
</dbReference>
<dbReference type="PROSITE" id="PS00605">
    <property type="entry name" value="ATPASE_C"/>
    <property type="match status" value="1"/>
</dbReference>
<evidence type="ECO:0000313" key="16">
    <source>
        <dbReference type="Proteomes" id="UP000017861"/>
    </source>
</evidence>
<organism evidence="15 16">
    <name type="scientific">Trypanosoma cruzi Dm28c</name>
    <dbReference type="NCBI Taxonomy" id="1416333"/>
    <lineage>
        <taxon>Eukaryota</taxon>
        <taxon>Discoba</taxon>
        <taxon>Euglenozoa</taxon>
        <taxon>Kinetoplastea</taxon>
        <taxon>Metakinetoplastina</taxon>
        <taxon>Trypanosomatida</taxon>
        <taxon>Trypanosomatidae</taxon>
        <taxon>Trypanosoma</taxon>
        <taxon>Schizotrypanum</taxon>
    </lineage>
</organism>
<feature type="transmembrane region" description="Helical" evidence="13">
    <location>
        <begin position="213"/>
        <end position="234"/>
    </location>
</feature>
<dbReference type="SUPFAM" id="SSF81333">
    <property type="entry name" value="F1F0 ATP synthase subunit C"/>
    <property type="match status" value="1"/>
</dbReference>
<keyword evidence="11 13" id="KW-0472">Membrane</keyword>
<gene>
    <name evidence="15" type="ORF">TCDM_00840</name>
</gene>
<reference evidence="15 16" key="1">
    <citation type="journal article" date="2014" name="Genome Announc.">
        <title>Trypanosoma cruzi Clone Dm28c Draft Genome Sequence.</title>
        <authorList>
            <person name="Grisard E.C."/>
            <person name="Teixeira S.M."/>
            <person name="de Almeida L.G."/>
            <person name="Stoco P.H."/>
            <person name="Gerber A.L."/>
            <person name="Talavera-Lopez C."/>
            <person name="Lima O.C."/>
            <person name="Andersson B."/>
            <person name="de Vasconcelos A.T."/>
        </authorList>
    </citation>
    <scope>NUCLEOTIDE SEQUENCE [LARGE SCALE GENOMIC DNA]</scope>
    <source>
        <strain evidence="15 16">Dm28c</strain>
    </source>
</reference>
<evidence type="ECO:0000256" key="6">
    <source>
        <dbReference type="ARBA" id="ARBA00022692"/>
    </source>
</evidence>
<sequence length="274" mass="30615">METPKKKTCVGGAHSHRHHHHHFPPQKKNKVGFIKRMKFCAYDEEYGNISSSFKPVEETINNCRCGELTLRKLETMAVPFLFFLFARVYPLMCVLCFGRFMPLTCSFCCCFFFCCVCVLWTFYPVFYFGGGLFANTNNKERGLQNVYSAEHAEIIKHQFQSQTIDKMMRRLMITPPVARRVAAAVPSSTSLVVRRASTVAISVQGLHYVGTGLAAIALAGVGLGIGTIFGNLLVACARQPNLTKMLFNYAILGFALTEAIGLFALMLAFLMLFS</sequence>
<evidence type="ECO:0000256" key="3">
    <source>
        <dbReference type="ARBA" id="ARBA00006704"/>
    </source>
</evidence>
<feature type="transmembrane region" description="Helical" evidence="13">
    <location>
        <begin position="76"/>
        <end position="97"/>
    </location>
</feature>
<dbReference type="CDD" id="cd18182">
    <property type="entry name" value="ATP-synt_Fo_c_ATP5G3"/>
    <property type="match status" value="1"/>
</dbReference>
<dbReference type="InterPro" id="IPR000454">
    <property type="entry name" value="ATP_synth_F0_csu"/>
</dbReference>
<dbReference type="GO" id="GO:0015078">
    <property type="term" value="F:proton transmembrane transporter activity"/>
    <property type="evidence" value="ECO:0007669"/>
    <property type="project" value="InterPro"/>
</dbReference>
<dbReference type="HAMAP" id="MF_01396">
    <property type="entry name" value="ATP_synth_c_bact"/>
    <property type="match status" value="1"/>
</dbReference>
<dbReference type="GO" id="GO:0005739">
    <property type="term" value="C:mitochondrion"/>
    <property type="evidence" value="ECO:0007669"/>
    <property type="project" value="UniProtKB-SubCell"/>
</dbReference>
<evidence type="ECO:0000256" key="2">
    <source>
        <dbReference type="ARBA" id="ARBA00004173"/>
    </source>
</evidence>
<keyword evidence="7" id="KW-0375">Hydrogen ion transport</keyword>
<evidence type="ECO:0000259" key="14">
    <source>
        <dbReference type="Pfam" id="PF00137"/>
    </source>
</evidence>
<evidence type="ECO:0000256" key="12">
    <source>
        <dbReference type="SAM" id="MobiDB-lite"/>
    </source>
</evidence>
<dbReference type="PANTHER" id="PTHR10031:SF0">
    <property type="entry name" value="ATPASE PROTEIN 9"/>
    <property type="match status" value="1"/>
</dbReference>
<evidence type="ECO:0000256" key="13">
    <source>
        <dbReference type="SAM" id="Phobius"/>
    </source>
</evidence>
<dbReference type="Proteomes" id="UP000017861">
    <property type="component" value="Unassembled WGS sequence"/>
</dbReference>
<dbReference type="VEuPathDB" id="TriTrypDB:TCDM_00840"/>
<dbReference type="GO" id="GO:0008289">
    <property type="term" value="F:lipid binding"/>
    <property type="evidence" value="ECO:0007669"/>
    <property type="project" value="UniProtKB-KW"/>
</dbReference>